<accession>A0A3Q9G626</accession>
<reference evidence="2 3" key="1">
    <citation type="submission" date="2018-12" db="EMBL/GenBank/DDBJ databases">
        <title>Complete genome sequence of Flaviflexus sp. H23T48.</title>
        <authorList>
            <person name="Bae J.-W."/>
            <person name="Lee J.-Y."/>
        </authorList>
    </citation>
    <scope>NUCLEOTIDE SEQUENCE [LARGE SCALE GENOMIC DNA]</scope>
    <source>
        <strain evidence="2 3">H23T48</strain>
    </source>
</reference>
<feature type="compositionally biased region" description="Acidic residues" evidence="1">
    <location>
        <begin position="284"/>
        <end position="295"/>
    </location>
</feature>
<dbReference type="EMBL" id="CP034593">
    <property type="protein sequence ID" value="AZQ76641.1"/>
    <property type="molecule type" value="Genomic_DNA"/>
</dbReference>
<feature type="compositionally biased region" description="Low complexity" evidence="1">
    <location>
        <begin position="197"/>
        <end position="209"/>
    </location>
</feature>
<keyword evidence="3" id="KW-1185">Reference proteome</keyword>
<gene>
    <name evidence="2" type="ORF">EJ997_04075</name>
</gene>
<feature type="compositionally biased region" description="Acidic residues" evidence="1">
    <location>
        <begin position="331"/>
        <end position="343"/>
    </location>
</feature>
<dbReference type="OrthoDB" id="3215237at2"/>
<feature type="compositionally biased region" description="Acidic residues" evidence="1">
    <location>
        <begin position="244"/>
        <end position="275"/>
    </location>
</feature>
<dbReference type="AlphaFoldDB" id="A0A3Q9G626"/>
<evidence type="ECO:0000256" key="1">
    <source>
        <dbReference type="SAM" id="MobiDB-lite"/>
    </source>
</evidence>
<dbReference type="KEGG" id="flh:EJ997_04075"/>
<feature type="region of interest" description="Disordered" evidence="1">
    <location>
        <begin position="331"/>
        <end position="404"/>
    </location>
</feature>
<evidence type="ECO:0000313" key="2">
    <source>
        <dbReference type="EMBL" id="AZQ76641.1"/>
    </source>
</evidence>
<organism evidence="2 3">
    <name type="scientific">Flaviflexus ciconiae</name>
    <dbReference type="NCBI Taxonomy" id="2496867"/>
    <lineage>
        <taxon>Bacteria</taxon>
        <taxon>Bacillati</taxon>
        <taxon>Actinomycetota</taxon>
        <taxon>Actinomycetes</taxon>
        <taxon>Actinomycetales</taxon>
        <taxon>Actinomycetaceae</taxon>
        <taxon>Flaviflexus</taxon>
    </lineage>
</organism>
<evidence type="ECO:0008006" key="4">
    <source>
        <dbReference type="Google" id="ProtNLM"/>
    </source>
</evidence>
<sequence>MDDNPELAYEHAKAAYRRASRIDIVREALGLTAYANEKYGEALRELRTYRRMSGDISHAYLEADCERGMGKPDRAVKYLEDINLQELEPAAQIELALVVSGAYADLEESEKGLKLIETLKVDTFSEEMRAPVELVRAERLRELGREEEAVAVEARWSALWDQETIEVLTEVIESEAYAEDSDEDSYGAGDWDDSADSSDSARSVESAQSADDAWDDERADSSDRFADDAASEDQESMDDPKDVEFDEENVESDEVLDDADVADDSEDTSDLDESVDPVSTEGGDANEDEAGEATESENPLNGLEPELFAEAEADAAEDVVEDEVAVAEVAEEAETVDEFEQDEANVGPDEVLDDARDVLEDTDESDAREGEDDDNLVLPGLENLTGDAPEQDDLFSEFDEGETK</sequence>
<evidence type="ECO:0000313" key="3">
    <source>
        <dbReference type="Proteomes" id="UP000280344"/>
    </source>
</evidence>
<feature type="region of interest" description="Disordered" evidence="1">
    <location>
        <begin position="176"/>
        <end position="306"/>
    </location>
</feature>
<feature type="compositionally biased region" description="Acidic residues" evidence="1">
    <location>
        <begin position="176"/>
        <end position="196"/>
    </location>
</feature>
<dbReference type="Proteomes" id="UP000280344">
    <property type="component" value="Chromosome"/>
</dbReference>
<name>A0A3Q9G626_9ACTO</name>
<proteinExistence type="predicted"/>
<feature type="compositionally biased region" description="Acidic residues" evidence="1">
    <location>
        <begin position="389"/>
        <end position="404"/>
    </location>
</feature>
<protein>
    <recommendedName>
        <fullName evidence="4">Replicase polyprotein 1ab</fullName>
    </recommendedName>
</protein>
<feature type="compositionally biased region" description="Acidic residues" evidence="1">
    <location>
        <begin position="360"/>
        <end position="375"/>
    </location>
</feature>